<dbReference type="Pfam" id="PF00730">
    <property type="entry name" value="HhH-GPD"/>
    <property type="match status" value="1"/>
</dbReference>
<keyword evidence="5" id="KW-0234">DNA repair</keyword>
<dbReference type="InterPro" id="IPR051912">
    <property type="entry name" value="Alkylbase_DNA_Glycosylase/TA"/>
</dbReference>
<dbReference type="SUPFAM" id="SSF48150">
    <property type="entry name" value="DNA-glycosylase"/>
    <property type="match status" value="1"/>
</dbReference>
<sequence>MHNGHYLIIPTASDFSFKECLVYLNRSPQEVLHKAEGESIIKLLMVNKSLVLLKMRSTEKSLIVEFPFGKPGERECDLIPVYISEWFDLKRDMADFYKMAQGDSILKNLVSNHPGLRIVGIQDLFEALTWAVIGQQINLTFAYTLKRRFVENFGERLEYQGEDYWLYPHSEKIASLQVSDLRKLQFTTRKAEYVIGIAKAIVSREITKEELLQLDYHKMKSRLMKLRGVGVWTAEYVMLRCLLQPQAFPAADIGIHHALRKQLGLDRKPTTNYVEELSERWGDWRAYAAFHLWRSQY</sequence>
<dbReference type="Gene3D" id="1.10.1670.10">
    <property type="entry name" value="Helix-hairpin-Helix base-excision DNA repair enzymes (C-terminal)"/>
    <property type="match status" value="1"/>
</dbReference>
<evidence type="ECO:0000256" key="1">
    <source>
        <dbReference type="ARBA" id="ARBA00000086"/>
    </source>
</evidence>
<dbReference type="Pfam" id="PF07934">
    <property type="entry name" value="OGG_N"/>
    <property type="match status" value="1"/>
</dbReference>
<feature type="domain" description="HhH-GPD" evidence="6">
    <location>
        <begin position="133"/>
        <end position="297"/>
    </location>
</feature>
<accession>A0ABY8J1A8</accession>
<organism evidence="7 8">
    <name type="scientific">Halobacillus naozhouensis</name>
    <dbReference type="NCBI Taxonomy" id="554880"/>
    <lineage>
        <taxon>Bacteria</taxon>
        <taxon>Bacillati</taxon>
        <taxon>Bacillota</taxon>
        <taxon>Bacilli</taxon>
        <taxon>Bacillales</taxon>
        <taxon>Bacillaceae</taxon>
        <taxon>Halobacillus</taxon>
    </lineage>
</organism>
<name>A0ABY8J1A8_9BACI</name>
<evidence type="ECO:0000256" key="3">
    <source>
        <dbReference type="ARBA" id="ARBA00022763"/>
    </source>
</evidence>
<dbReference type="RefSeq" id="WP_283076672.1">
    <property type="nucleotide sequence ID" value="NZ_CP121671.1"/>
</dbReference>
<evidence type="ECO:0000256" key="5">
    <source>
        <dbReference type="ARBA" id="ARBA00023204"/>
    </source>
</evidence>
<dbReference type="EMBL" id="CP121671">
    <property type="protein sequence ID" value="WFT74676.1"/>
    <property type="molecule type" value="Genomic_DNA"/>
</dbReference>
<keyword evidence="4" id="KW-0378">Hydrolase</keyword>
<dbReference type="CDD" id="cd00056">
    <property type="entry name" value="ENDO3c"/>
    <property type="match status" value="1"/>
</dbReference>
<proteinExistence type="predicted"/>
<protein>
    <recommendedName>
        <fullName evidence="2">DNA-3-methyladenine glycosylase II</fullName>
        <ecNumber evidence="2">3.2.2.21</ecNumber>
    </recommendedName>
</protein>
<gene>
    <name evidence="7" type="ORF">P9989_20395</name>
</gene>
<dbReference type="Proteomes" id="UP001221597">
    <property type="component" value="Chromosome"/>
</dbReference>
<dbReference type="InterPro" id="IPR003265">
    <property type="entry name" value="HhH-GPD_domain"/>
</dbReference>
<dbReference type="SMART" id="SM00478">
    <property type="entry name" value="ENDO3c"/>
    <property type="match status" value="1"/>
</dbReference>
<evidence type="ECO:0000313" key="8">
    <source>
        <dbReference type="Proteomes" id="UP001221597"/>
    </source>
</evidence>
<evidence type="ECO:0000256" key="4">
    <source>
        <dbReference type="ARBA" id="ARBA00022801"/>
    </source>
</evidence>
<comment type="catalytic activity">
    <reaction evidence="1">
        <text>Hydrolysis of alkylated DNA, releasing 3-methyladenine, 3-methylguanine, 7-methylguanine and 7-methyladenine.</text>
        <dbReference type="EC" id="3.2.2.21"/>
    </reaction>
</comment>
<dbReference type="PANTHER" id="PTHR43003">
    <property type="entry name" value="DNA-3-METHYLADENINE GLYCOSYLASE"/>
    <property type="match status" value="1"/>
</dbReference>
<reference evidence="7 8" key="1">
    <citation type="submission" date="2023-04" db="EMBL/GenBank/DDBJ databases">
        <title>Genome sequence of Halobacillus naozhouensis KACC 21980.</title>
        <authorList>
            <person name="Kim S."/>
            <person name="Heo J."/>
            <person name="Kwon S.-W."/>
        </authorList>
    </citation>
    <scope>NUCLEOTIDE SEQUENCE [LARGE SCALE GENOMIC DNA]</scope>
    <source>
        <strain evidence="7 8">KCTC 13234</strain>
    </source>
</reference>
<keyword evidence="3" id="KW-0227">DNA damage</keyword>
<evidence type="ECO:0000259" key="6">
    <source>
        <dbReference type="SMART" id="SM00478"/>
    </source>
</evidence>
<dbReference type="Gene3D" id="1.10.340.30">
    <property type="entry name" value="Hypothetical protein, domain 2"/>
    <property type="match status" value="1"/>
</dbReference>
<evidence type="ECO:0000256" key="2">
    <source>
        <dbReference type="ARBA" id="ARBA00012000"/>
    </source>
</evidence>
<dbReference type="PANTHER" id="PTHR43003:SF12">
    <property type="entry name" value="DNA-3-METHYLADENINE GLYCOSYLASE"/>
    <property type="match status" value="1"/>
</dbReference>
<dbReference type="InterPro" id="IPR012904">
    <property type="entry name" value="OGG_N"/>
</dbReference>
<evidence type="ECO:0000313" key="7">
    <source>
        <dbReference type="EMBL" id="WFT74676.1"/>
    </source>
</evidence>
<dbReference type="InterPro" id="IPR023170">
    <property type="entry name" value="HhH_base_excis_C"/>
</dbReference>
<dbReference type="InterPro" id="IPR037046">
    <property type="entry name" value="AlkA_N_sf"/>
</dbReference>
<dbReference type="Gene3D" id="3.30.310.20">
    <property type="entry name" value="DNA-3-methyladenine glycosylase AlkA, N-terminal domain"/>
    <property type="match status" value="1"/>
</dbReference>
<dbReference type="InterPro" id="IPR011257">
    <property type="entry name" value="DNA_glycosylase"/>
</dbReference>
<dbReference type="EC" id="3.2.2.21" evidence="2"/>
<keyword evidence="8" id="KW-1185">Reference proteome</keyword>